<dbReference type="EMBL" id="VSRR010026228">
    <property type="protein sequence ID" value="MPC67426.1"/>
    <property type="molecule type" value="Genomic_DNA"/>
</dbReference>
<gene>
    <name evidence="1" type="ORF">E2C01_061601</name>
</gene>
<dbReference type="OrthoDB" id="6380802at2759"/>
<dbReference type="Gene3D" id="3.40.50.300">
    <property type="entry name" value="P-loop containing nucleotide triphosphate hydrolases"/>
    <property type="match status" value="1"/>
</dbReference>
<dbReference type="PANTHER" id="PTHR46844">
    <property type="entry name" value="SLR5058 PROTEIN"/>
    <property type="match status" value="1"/>
</dbReference>
<sequence length="216" mass="25488">MPCCAEWHWQKVARLCCLLSGCQSRTDTEDLEIFLGPVLPPSFSVFWEPLVKYLKRCKVLFLIDGLDEMNNTSEKLVSNVLTIARCHKQLSILVTSRPEREDWLLNRYKQDYRLSHLSIEGIPVTRRTEFALQYYTSTNQDRLREFMTQQKDIKLFELPLNLIFLVRLFEDKPDCIKEHITQASLYTYFNEWCTEKLHDRISTYPHGGIRGHAPSR</sequence>
<name>A0A5B7HBP7_PORTR</name>
<accession>A0A5B7HBP7</accession>
<dbReference type="PANTHER" id="PTHR46844:SF1">
    <property type="entry name" value="SLR5058 PROTEIN"/>
    <property type="match status" value="1"/>
</dbReference>
<dbReference type="AlphaFoldDB" id="A0A5B7HBP7"/>
<dbReference type="Proteomes" id="UP000324222">
    <property type="component" value="Unassembled WGS sequence"/>
</dbReference>
<evidence type="ECO:0000313" key="1">
    <source>
        <dbReference type="EMBL" id="MPC67426.1"/>
    </source>
</evidence>
<organism evidence="1 2">
    <name type="scientific">Portunus trituberculatus</name>
    <name type="common">Swimming crab</name>
    <name type="synonym">Neptunus trituberculatus</name>
    <dbReference type="NCBI Taxonomy" id="210409"/>
    <lineage>
        <taxon>Eukaryota</taxon>
        <taxon>Metazoa</taxon>
        <taxon>Ecdysozoa</taxon>
        <taxon>Arthropoda</taxon>
        <taxon>Crustacea</taxon>
        <taxon>Multicrustacea</taxon>
        <taxon>Malacostraca</taxon>
        <taxon>Eumalacostraca</taxon>
        <taxon>Eucarida</taxon>
        <taxon>Decapoda</taxon>
        <taxon>Pleocyemata</taxon>
        <taxon>Brachyura</taxon>
        <taxon>Eubrachyura</taxon>
        <taxon>Portunoidea</taxon>
        <taxon>Portunidae</taxon>
        <taxon>Portuninae</taxon>
        <taxon>Portunus</taxon>
    </lineage>
</organism>
<reference evidence="1 2" key="1">
    <citation type="submission" date="2019-05" db="EMBL/GenBank/DDBJ databases">
        <title>Another draft genome of Portunus trituberculatus and its Hox gene families provides insights of decapod evolution.</title>
        <authorList>
            <person name="Jeong J.-H."/>
            <person name="Song I."/>
            <person name="Kim S."/>
            <person name="Choi T."/>
            <person name="Kim D."/>
            <person name="Ryu S."/>
            <person name="Kim W."/>
        </authorList>
    </citation>
    <scope>NUCLEOTIDE SEQUENCE [LARGE SCALE GENOMIC DNA]</scope>
    <source>
        <tissue evidence="1">Muscle</tissue>
    </source>
</reference>
<proteinExistence type="predicted"/>
<evidence type="ECO:0000313" key="2">
    <source>
        <dbReference type="Proteomes" id="UP000324222"/>
    </source>
</evidence>
<protein>
    <recommendedName>
        <fullName evidence="3">NACHT domain-containing protein</fullName>
    </recommendedName>
</protein>
<comment type="caution">
    <text evidence="1">The sequence shown here is derived from an EMBL/GenBank/DDBJ whole genome shotgun (WGS) entry which is preliminary data.</text>
</comment>
<dbReference type="InterPro" id="IPR027417">
    <property type="entry name" value="P-loop_NTPase"/>
</dbReference>
<keyword evidence="2" id="KW-1185">Reference proteome</keyword>
<evidence type="ECO:0008006" key="3">
    <source>
        <dbReference type="Google" id="ProtNLM"/>
    </source>
</evidence>